<dbReference type="PANTHER" id="PTHR36038">
    <property type="entry name" value="OS06G0102750 PROTEIN"/>
    <property type="match status" value="1"/>
</dbReference>
<feature type="domain" description="F-box" evidence="2">
    <location>
        <begin position="351"/>
        <end position="397"/>
    </location>
</feature>
<feature type="region of interest" description="Disordered" evidence="1">
    <location>
        <begin position="126"/>
        <end position="172"/>
    </location>
</feature>
<protein>
    <submittedName>
        <fullName evidence="3">OLC1v1006822C1</fullName>
    </submittedName>
</protein>
<feature type="compositionally biased region" description="Basic and acidic residues" evidence="1">
    <location>
        <begin position="24"/>
        <end position="37"/>
    </location>
</feature>
<evidence type="ECO:0000313" key="3">
    <source>
        <dbReference type="EMBL" id="CAI9107469.1"/>
    </source>
</evidence>
<feature type="region of interest" description="Disordered" evidence="1">
    <location>
        <begin position="10"/>
        <end position="37"/>
    </location>
</feature>
<evidence type="ECO:0000313" key="4">
    <source>
        <dbReference type="Proteomes" id="UP001161247"/>
    </source>
</evidence>
<dbReference type="EMBL" id="OX459122">
    <property type="protein sequence ID" value="CAI9107469.1"/>
    <property type="molecule type" value="Genomic_DNA"/>
</dbReference>
<keyword evidence="4" id="KW-1185">Reference proteome</keyword>
<dbReference type="AlphaFoldDB" id="A0AAV1DKJ7"/>
<accession>A0AAV1DKJ7</accession>
<dbReference type="InterPro" id="IPR036047">
    <property type="entry name" value="F-box-like_dom_sf"/>
</dbReference>
<dbReference type="PROSITE" id="PS50181">
    <property type="entry name" value="FBOX"/>
    <property type="match status" value="1"/>
</dbReference>
<sequence length="639" mass="71465">MQILQWLIKTAQDPPSQTGFNTTTKEEEATKGEQKVKPKDITALKNSEAKNRKSRGEQVVLDCSKLNIWKLVRKKDIAKACFYGTIHLKRVGSCQRREYFVKNMKMKKEDLARGLGMISSHKAESKVLPITDQQNSTTPPPSSSSSPTSKETDQQKQCSTSSTTTNTVEKKEKIKGDKAKTISKMKELLRWAAATKAEKGGRYLSRKVMQFRNRAALKSVPDDDQLSNDSPKISFRWEVESCSTISSSYSAISSIASSSMNFDQRSMSHLQASVSSTPIHDADFSIVRPGNWITTDSEWFPGSRILYLSPSLGSLAYPMDRILNKISSCRSVELAFKTWKKDMSSGPSAASANQHHLPDDVIFEILLLLSPKALAISMCVSKKWRSLISDPNFIKSHPNIASCSEERQSLIITLRDPYSNPTTSILCRPLNSTWQADPGVSQIPVSTIDNRVLQNKTFQFWGSCNGLVCVETRNQEDLYLWNPVSNRFRALPSIGIKTTKSDNNSASILYGIGYDESEDDHKAACGCFVGLIPLLPQRGVFARGKSHWIAKEEEEGNSGWKLESGSISLVYTKEAEIWILDKDDEWVKLLTIESLKDRGCFQPICIFGNGEVLLEYSSDIMLYNPMLNGMKCAYFSLGR</sequence>
<dbReference type="SMART" id="SM00256">
    <property type="entry name" value="FBOX"/>
    <property type="match status" value="1"/>
</dbReference>
<proteinExistence type="predicted"/>
<organism evidence="3 4">
    <name type="scientific">Oldenlandia corymbosa var. corymbosa</name>
    <dbReference type="NCBI Taxonomy" id="529605"/>
    <lineage>
        <taxon>Eukaryota</taxon>
        <taxon>Viridiplantae</taxon>
        <taxon>Streptophyta</taxon>
        <taxon>Embryophyta</taxon>
        <taxon>Tracheophyta</taxon>
        <taxon>Spermatophyta</taxon>
        <taxon>Magnoliopsida</taxon>
        <taxon>eudicotyledons</taxon>
        <taxon>Gunneridae</taxon>
        <taxon>Pentapetalae</taxon>
        <taxon>asterids</taxon>
        <taxon>lamiids</taxon>
        <taxon>Gentianales</taxon>
        <taxon>Rubiaceae</taxon>
        <taxon>Rubioideae</taxon>
        <taxon>Spermacoceae</taxon>
        <taxon>Hedyotis-Oldenlandia complex</taxon>
        <taxon>Oldenlandia</taxon>
    </lineage>
</organism>
<evidence type="ECO:0000256" key="1">
    <source>
        <dbReference type="SAM" id="MobiDB-lite"/>
    </source>
</evidence>
<dbReference type="Proteomes" id="UP001161247">
    <property type="component" value="Chromosome 5"/>
</dbReference>
<gene>
    <name evidence="3" type="ORF">OLC1_LOCUS15780</name>
</gene>
<dbReference type="InterPro" id="IPR001810">
    <property type="entry name" value="F-box_dom"/>
</dbReference>
<reference evidence="3" key="1">
    <citation type="submission" date="2023-03" db="EMBL/GenBank/DDBJ databases">
        <authorList>
            <person name="Julca I."/>
        </authorList>
    </citation>
    <scope>NUCLEOTIDE SEQUENCE</scope>
</reference>
<dbReference type="PANTHER" id="PTHR36038:SF3">
    <property type="entry name" value="OVATE FAMILY PROTEIN"/>
    <property type="match status" value="1"/>
</dbReference>
<evidence type="ECO:0000259" key="2">
    <source>
        <dbReference type="PROSITE" id="PS50181"/>
    </source>
</evidence>
<dbReference type="Gene3D" id="1.20.1280.50">
    <property type="match status" value="1"/>
</dbReference>
<dbReference type="Pfam" id="PF00646">
    <property type="entry name" value="F-box"/>
    <property type="match status" value="1"/>
</dbReference>
<name>A0AAV1DKJ7_OLDCO</name>
<dbReference type="SUPFAM" id="SSF81383">
    <property type="entry name" value="F-box domain"/>
    <property type="match status" value="1"/>
</dbReference>